<keyword evidence="4 7" id="KW-0665">Pyrimidine biosynthesis</keyword>
<organism evidence="9 10">
    <name type="scientific">Aquipuribacter nitratireducens</name>
    <dbReference type="NCBI Taxonomy" id="650104"/>
    <lineage>
        <taxon>Bacteria</taxon>
        <taxon>Bacillati</taxon>
        <taxon>Actinomycetota</taxon>
        <taxon>Actinomycetes</taxon>
        <taxon>Micrococcales</taxon>
        <taxon>Intrasporangiaceae</taxon>
        <taxon>Aquipuribacter</taxon>
    </lineage>
</organism>
<comment type="caution">
    <text evidence="9">The sequence shown here is derived from an EMBL/GenBank/DDBJ whole genome shotgun (WGS) entry which is preliminary data.</text>
</comment>
<comment type="pathway">
    <text evidence="1 7">Pyrimidine metabolism; UMP biosynthesis via de novo pathway; UMP from orotate: step 2/2.</text>
</comment>
<dbReference type="Gene3D" id="3.20.20.70">
    <property type="entry name" value="Aldolase class I"/>
    <property type="match status" value="1"/>
</dbReference>
<gene>
    <name evidence="7 9" type="primary">pyrF</name>
    <name evidence="9" type="ORF">ACFPJ6_16650</name>
</gene>
<evidence type="ECO:0000256" key="2">
    <source>
        <dbReference type="ARBA" id="ARBA00008847"/>
    </source>
</evidence>
<evidence type="ECO:0000313" key="10">
    <source>
        <dbReference type="Proteomes" id="UP001596122"/>
    </source>
</evidence>
<dbReference type="EMBL" id="JBHSLD010000026">
    <property type="protein sequence ID" value="MFC5382397.1"/>
    <property type="molecule type" value="Genomic_DNA"/>
</dbReference>
<evidence type="ECO:0000256" key="7">
    <source>
        <dbReference type="HAMAP-Rule" id="MF_01215"/>
    </source>
</evidence>
<dbReference type="InterPro" id="IPR018089">
    <property type="entry name" value="OMPdecase_AS"/>
</dbReference>
<keyword evidence="5 7" id="KW-0456">Lyase</keyword>
<dbReference type="InterPro" id="IPR011995">
    <property type="entry name" value="OMPdecase_type-2"/>
</dbReference>
<feature type="domain" description="Orotidine 5'-phosphate decarboxylase" evidence="8">
    <location>
        <begin position="17"/>
        <end position="276"/>
    </location>
</feature>
<dbReference type="NCBIfam" id="TIGR02127">
    <property type="entry name" value="pyrF_sub2"/>
    <property type="match status" value="1"/>
</dbReference>
<dbReference type="InterPro" id="IPR011060">
    <property type="entry name" value="RibuloseP-bd_barrel"/>
</dbReference>
<evidence type="ECO:0000256" key="3">
    <source>
        <dbReference type="ARBA" id="ARBA00022793"/>
    </source>
</evidence>
<accession>A0ABW0GRU0</accession>
<feature type="active site" description="Proton donor" evidence="7">
    <location>
        <position position="96"/>
    </location>
</feature>
<dbReference type="EC" id="4.1.1.23" evidence="7"/>
<evidence type="ECO:0000259" key="8">
    <source>
        <dbReference type="SMART" id="SM00934"/>
    </source>
</evidence>
<evidence type="ECO:0000256" key="6">
    <source>
        <dbReference type="ARBA" id="ARBA00049157"/>
    </source>
</evidence>
<dbReference type="PROSITE" id="PS00156">
    <property type="entry name" value="OMPDECASE"/>
    <property type="match status" value="1"/>
</dbReference>
<dbReference type="SUPFAM" id="SSF51366">
    <property type="entry name" value="Ribulose-phoshate binding barrel"/>
    <property type="match status" value="1"/>
</dbReference>
<protein>
    <recommendedName>
        <fullName evidence="7">Orotidine 5'-phosphate decarboxylase</fullName>
        <ecNumber evidence="7">4.1.1.23</ecNumber>
    </recommendedName>
    <alternativeName>
        <fullName evidence="7">OMP decarboxylase</fullName>
        <shortName evidence="7">OMPDCase</shortName>
        <shortName evidence="7">OMPdecase</shortName>
    </alternativeName>
</protein>
<evidence type="ECO:0000256" key="1">
    <source>
        <dbReference type="ARBA" id="ARBA00004861"/>
    </source>
</evidence>
<dbReference type="PANTHER" id="PTHR43375">
    <property type="entry name" value="OROTIDINE 5'-PHOSPHATE DECARBOXYLASE"/>
    <property type="match status" value="1"/>
</dbReference>
<dbReference type="InterPro" id="IPR013785">
    <property type="entry name" value="Aldolase_TIM"/>
</dbReference>
<keyword evidence="10" id="KW-1185">Reference proteome</keyword>
<reference evidence="10" key="1">
    <citation type="journal article" date="2019" name="Int. J. Syst. Evol. Microbiol.">
        <title>The Global Catalogue of Microorganisms (GCM) 10K type strain sequencing project: providing services to taxonomists for standard genome sequencing and annotation.</title>
        <authorList>
            <consortium name="The Broad Institute Genomics Platform"/>
            <consortium name="The Broad Institute Genome Sequencing Center for Infectious Disease"/>
            <person name="Wu L."/>
            <person name="Ma J."/>
        </authorList>
    </citation>
    <scope>NUCLEOTIDE SEQUENCE [LARGE SCALE GENOMIC DNA]</scope>
    <source>
        <strain evidence="10">CCUG 43114</strain>
    </source>
</reference>
<sequence>MRAFGDRLQAALRARGPLCVGLDPAPATLARWGLADDVDGLRRFGDTVLDAVAGRVALLKPQVAFYERFGSRGLAALEDVLARCRTEGQLVLADAKRGDIGSTAAGYAAAWCDDASPLAADAVTLSPYLGYGALAPAVETAAASGRGVFVLCLTSNPEGAGVQLAGPTPDGAPSVAAHVAAAAAADNARRLGDAVGPGSVGPVGLVVGATVGHHLRDAGVDLAAVRGHLLVPGLGAQGATPDDVARHYGDLADRVVPTASREVLHAGPDAVAVREAAERLAAACAAALGRPGR</sequence>
<evidence type="ECO:0000313" key="9">
    <source>
        <dbReference type="EMBL" id="MFC5382397.1"/>
    </source>
</evidence>
<dbReference type="PANTHER" id="PTHR43375:SF1">
    <property type="entry name" value="OROTIDINE 5'-PHOSPHATE DECARBOXYLASE"/>
    <property type="match status" value="1"/>
</dbReference>
<evidence type="ECO:0000256" key="4">
    <source>
        <dbReference type="ARBA" id="ARBA00022975"/>
    </source>
</evidence>
<keyword evidence="3 7" id="KW-0210">Decarboxylase</keyword>
<dbReference type="CDD" id="cd04725">
    <property type="entry name" value="OMP_decarboxylase_like"/>
    <property type="match status" value="1"/>
</dbReference>
<comment type="similarity">
    <text evidence="2 7">Belongs to the OMP decarboxylase family. Type 2 subfamily.</text>
</comment>
<proteinExistence type="inferred from homology"/>
<dbReference type="GO" id="GO:0004590">
    <property type="term" value="F:orotidine-5'-phosphate decarboxylase activity"/>
    <property type="evidence" value="ECO:0007669"/>
    <property type="project" value="UniProtKB-EC"/>
</dbReference>
<dbReference type="InterPro" id="IPR001754">
    <property type="entry name" value="OMPdeCOase_dom"/>
</dbReference>
<dbReference type="Proteomes" id="UP001596122">
    <property type="component" value="Unassembled WGS sequence"/>
</dbReference>
<dbReference type="RefSeq" id="WP_340271645.1">
    <property type="nucleotide sequence ID" value="NZ_JBBEOG010000013.1"/>
</dbReference>
<comment type="catalytic activity">
    <reaction evidence="6 7">
        <text>orotidine 5'-phosphate + H(+) = UMP + CO2</text>
        <dbReference type="Rhea" id="RHEA:11596"/>
        <dbReference type="ChEBI" id="CHEBI:15378"/>
        <dbReference type="ChEBI" id="CHEBI:16526"/>
        <dbReference type="ChEBI" id="CHEBI:57538"/>
        <dbReference type="ChEBI" id="CHEBI:57865"/>
        <dbReference type="EC" id="4.1.1.23"/>
    </reaction>
</comment>
<name>A0ABW0GRU0_9MICO</name>
<dbReference type="HAMAP" id="MF_01215">
    <property type="entry name" value="OMPdecase_type2"/>
    <property type="match status" value="1"/>
</dbReference>
<dbReference type="Pfam" id="PF00215">
    <property type="entry name" value="OMPdecase"/>
    <property type="match status" value="1"/>
</dbReference>
<dbReference type="SMART" id="SM00934">
    <property type="entry name" value="OMPdecase"/>
    <property type="match status" value="1"/>
</dbReference>
<evidence type="ECO:0000256" key="5">
    <source>
        <dbReference type="ARBA" id="ARBA00023239"/>
    </source>
</evidence>